<keyword evidence="5" id="KW-0479">Metal-binding</keyword>
<keyword evidence="11" id="KW-0472">Membrane</keyword>
<evidence type="ECO:0000259" key="12">
    <source>
        <dbReference type="PROSITE" id="PS50004"/>
    </source>
</evidence>
<keyword evidence="9" id="KW-0445">Lipid transport</keyword>
<dbReference type="PROSITE" id="PS51847">
    <property type="entry name" value="SMP"/>
    <property type="match status" value="1"/>
</dbReference>
<evidence type="ECO:0000256" key="11">
    <source>
        <dbReference type="ARBA" id="ARBA00023136"/>
    </source>
</evidence>
<dbReference type="InterPro" id="IPR035892">
    <property type="entry name" value="C2_domain_sf"/>
</dbReference>
<dbReference type="InterPro" id="IPR000008">
    <property type="entry name" value="C2_dom"/>
</dbReference>
<dbReference type="Gene3D" id="2.60.40.150">
    <property type="entry name" value="C2 domain"/>
    <property type="match status" value="1"/>
</dbReference>
<evidence type="ECO:0000313" key="15">
    <source>
        <dbReference type="Proteomes" id="UP001165083"/>
    </source>
</evidence>
<dbReference type="AlphaFoldDB" id="A0A9W6TY64"/>
<keyword evidence="15" id="KW-1185">Reference proteome</keyword>
<dbReference type="SUPFAM" id="SSF49562">
    <property type="entry name" value="C2 domain (Calcium/lipid-binding domain, CaLB)"/>
    <property type="match status" value="1"/>
</dbReference>
<gene>
    <name evidence="14" type="ORF">Plil01_000911700</name>
</gene>
<evidence type="ECO:0000256" key="1">
    <source>
        <dbReference type="ARBA" id="ARBA00004167"/>
    </source>
</evidence>
<dbReference type="PANTHER" id="PTHR10774:SF190">
    <property type="entry name" value="C2 CALCIUM_LIPID-BINDING ENDONUCLEASE_EXONUCLEASE_PHOSPHATASE-RELATED"/>
    <property type="match status" value="1"/>
</dbReference>
<organism evidence="14 15">
    <name type="scientific">Phytophthora lilii</name>
    <dbReference type="NCBI Taxonomy" id="2077276"/>
    <lineage>
        <taxon>Eukaryota</taxon>
        <taxon>Sar</taxon>
        <taxon>Stramenopiles</taxon>
        <taxon>Oomycota</taxon>
        <taxon>Peronosporomycetes</taxon>
        <taxon>Peronosporales</taxon>
        <taxon>Peronosporaceae</taxon>
        <taxon>Phytophthora</taxon>
    </lineage>
</organism>
<dbReference type="Pfam" id="PF17047">
    <property type="entry name" value="SMP_LBD"/>
    <property type="match status" value="1"/>
</dbReference>
<keyword evidence="4" id="KW-0812">Transmembrane</keyword>
<comment type="similarity">
    <text evidence="2">Belongs to the synaptotagmin family.</text>
</comment>
<evidence type="ECO:0000256" key="10">
    <source>
        <dbReference type="ARBA" id="ARBA00023121"/>
    </source>
</evidence>
<keyword evidence="3" id="KW-0813">Transport</keyword>
<comment type="subcellular location">
    <subcellularLocation>
        <location evidence="1">Membrane</location>
        <topology evidence="1">Single-pass membrane protein</topology>
    </subcellularLocation>
</comment>
<dbReference type="Pfam" id="PF00168">
    <property type="entry name" value="C2"/>
    <property type="match status" value="1"/>
</dbReference>
<dbReference type="GO" id="GO:0005783">
    <property type="term" value="C:endoplasmic reticulum"/>
    <property type="evidence" value="ECO:0007669"/>
    <property type="project" value="TreeGrafter"/>
</dbReference>
<proteinExistence type="inferred from homology"/>
<feature type="domain" description="SMP-LTD" evidence="13">
    <location>
        <begin position="1"/>
        <end position="161"/>
    </location>
</feature>
<dbReference type="EMBL" id="BSXW01000450">
    <property type="protein sequence ID" value="GMF22750.1"/>
    <property type="molecule type" value="Genomic_DNA"/>
</dbReference>
<dbReference type="GO" id="GO:0046872">
    <property type="term" value="F:metal ion binding"/>
    <property type="evidence" value="ECO:0007669"/>
    <property type="project" value="UniProtKB-KW"/>
</dbReference>
<dbReference type="InterPro" id="IPR039010">
    <property type="entry name" value="Synaptotagmin_SMP"/>
</dbReference>
<protein>
    <submittedName>
        <fullName evidence="14">Unnamed protein product</fullName>
    </submittedName>
</protein>
<evidence type="ECO:0000256" key="8">
    <source>
        <dbReference type="ARBA" id="ARBA00022989"/>
    </source>
</evidence>
<keyword evidence="7" id="KW-0106">Calcium</keyword>
<evidence type="ECO:0000313" key="14">
    <source>
        <dbReference type="EMBL" id="GMF22750.1"/>
    </source>
</evidence>
<dbReference type="GO" id="GO:0008289">
    <property type="term" value="F:lipid binding"/>
    <property type="evidence" value="ECO:0007669"/>
    <property type="project" value="UniProtKB-KW"/>
</dbReference>
<feature type="domain" description="C2" evidence="12">
    <location>
        <begin position="305"/>
        <end position="375"/>
    </location>
</feature>
<comment type="caution">
    <text evidence="14">The sequence shown here is derived from an EMBL/GenBank/DDBJ whole genome shotgun (WGS) entry which is preliminary data.</text>
</comment>
<evidence type="ECO:0000256" key="6">
    <source>
        <dbReference type="ARBA" id="ARBA00022737"/>
    </source>
</evidence>
<dbReference type="Proteomes" id="UP001165083">
    <property type="component" value="Unassembled WGS sequence"/>
</dbReference>
<dbReference type="GO" id="GO:0016020">
    <property type="term" value="C:membrane"/>
    <property type="evidence" value="ECO:0007669"/>
    <property type="project" value="UniProtKB-SubCell"/>
</dbReference>
<sequence length="375" mass="41931">MKEALVAELERVKHTTGMTAVGIHSLNFGTAPPKINGIKCFDETEHDQVALDVDLLVVTKNSEIVLSFGNPLLYATTNVEVSDIVLRGTLRAEFKPLFPWWPTLGAVAVSFIDRPTVDFQLKVLHINVMDLPSLSPILHKAVYSGVERCCLWPNKIVIPFVEDLTLLEVETLTENHSLGMLVLRDLRVSGVNPSRAYSRWSGVYGFCLRFSMGKESVATETIRGQTSFEFTGKAYKLLVLDPEIQDLAVTLECSEVLQTRKHINTQWIHLNNLELRVGCSKQVSFGCDGDCRAEFELSWYPFTRQKHSPEAEVEPLPEDIARSGVVFIKLLRCEDLASMDISGTSDPYVVFHVGCQSKRSSVKRHTLNPVRPTSA</sequence>
<evidence type="ECO:0000256" key="5">
    <source>
        <dbReference type="ARBA" id="ARBA00022723"/>
    </source>
</evidence>
<evidence type="ECO:0000256" key="3">
    <source>
        <dbReference type="ARBA" id="ARBA00022448"/>
    </source>
</evidence>
<name>A0A9W6TY64_9STRA</name>
<dbReference type="InterPro" id="IPR045050">
    <property type="entry name" value="Synaptotagmin_plant"/>
</dbReference>
<dbReference type="GO" id="GO:0006869">
    <property type="term" value="P:lipid transport"/>
    <property type="evidence" value="ECO:0007669"/>
    <property type="project" value="UniProtKB-KW"/>
</dbReference>
<reference evidence="14" key="1">
    <citation type="submission" date="2023-04" db="EMBL/GenBank/DDBJ databases">
        <title>Phytophthora lilii NBRC 32176.</title>
        <authorList>
            <person name="Ichikawa N."/>
            <person name="Sato H."/>
            <person name="Tonouchi N."/>
        </authorList>
    </citation>
    <scope>NUCLEOTIDE SEQUENCE</scope>
    <source>
        <strain evidence="14">NBRC 32176</strain>
    </source>
</reference>
<evidence type="ECO:0000256" key="2">
    <source>
        <dbReference type="ARBA" id="ARBA00006996"/>
    </source>
</evidence>
<evidence type="ECO:0000256" key="4">
    <source>
        <dbReference type="ARBA" id="ARBA00022692"/>
    </source>
</evidence>
<dbReference type="OrthoDB" id="128762at2759"/>
<dbReference type="PROSITE" id="PS50004">
    <property type="entry name" value="C2"/>
    <property type="match status" value="1"/>
</dbReference>
<accession>A0A9W6TY64</accession>
<dbReference type="InterPro" id="IPR031468">
    <property type="entry name" value="SMP_LBD"/>
</dbReference>
<keyword evidence="6" id="KW-0677">Repeat</keyword>
<evidence type="ECO:0000259" key="13">
    <source>
        <dbReference type="PROSITE" id="PS51847"/>
    </source>
</evidence>
<evidence type="ECO:0000256" key="7">
    <source>
        <dbReference type="ARBA" id="ARBA00022837"/>
    </source>
</evidence>
<dbReference type="PANTHER" id="PTHR10774">
    <property type="entry name" value="EXTENDED SYNAPTOTAGMIN-RELATED"/>
    <property type="match status" value="1"/>
</dbReference>
<evidence type="ECO:0000256" key="9">
    <source>
        <dbReference type="ARBA" id="ARBA00023055"/>
    </source>
</evidence>
<keyword evidence="10" id="KW-0446">Lipid-binding</keyword>
<keyword evidence="8" id="KW-1133">Transmembrane helix</keyword>